<dbReference type="Pfam" id="PF00005">
    <property type="entry name" value="ABC_tran"/>
    <property type="match status" value="1"/>
</dbReference>
<dbReference type="PROSITE" id="PS00211">
    <property type="entry name" value="ABC_TRANSPORTER_1"/>
    <property type="match status" value="1"/>
</dbReference>
<keyword evidence="1" id="KW-0813">Transport</keyword>
<dbReference type="RefSeq" id="WP_044904009.1">
    <property type="nucleotide sequence ID" value="NZ_CAXUJB010000006.1"/>
</dbReference>
<organism evidence="5 7">
    <name type="scientific">Clostridium innocuum</name>
    <dbReference type="NCBI Taxonomy" id="1522"/>
    <lineage>
        <taxon>Bacteria</taxon>
        <taxon>Bacillati</taxon>
        <taxon>Bacillota</taxon>
        <taxon>Clostridia</taxon>
        <taxon>Eubacteriales</taxon>
        <taxon>Clostridiaceae</taxon>
        <taxon>Clostridium</taxon>
    </lineage>
</organism>
<keyword evidence="3 5" id="KW-0067">ATP-binding</keyword>
<evidence type="ECO:0000313" key="7">
    <source>
        <dbReference type="Proteomes" id="UP000030008"/>
    </source>
</evidence>
<comment type="caution">
    <text evidence="5">The sequence shown here is derived from an EMBL/GenBank/DDBJ whole genome shotgun (WGS) entry which is preliminary data.</text>
</comment>
<dbReference type="AlphaFoldDB" id="A0A099IAL6"/>
<evidence type="ECO:0000313" key="6">
    <source>
        <dbReference type="EMBL" id="MZH54888.1"/>
    </source>
</evidence>
<evidence type="ECO:0000256" key="2">
    <source>
        <dbReference type="ARBA" id="ARBA00022741"/>
    </source>
</evidence>
<dbReference type="EMBL" id="WWTN01000004">
    <property type="protein sequence ID" value="MZH54888.1"/>
    <property type="molecule type" value="Genomic_DNA"/>
</dbReference>
<dbReference type="InterPro" id="IPR027417">
    <property type="entry name" value="P-loop_NTPase"/>
</dbReference>
<name>A0A099IAL6_CLOIN</name>
<reference evidence="6" key="2">
    <citation type="journal article" date="2019" name="Nat. Med.">
        <title>A library of human gut bacterial isolates paired with longitudinal multiomics data enables mechanistic microbiome research.</title>
        <authorList>
            <person name="Poyet M."/>
            <person name="Groussin M."/>
            <person name="Gibbons S.M."/>
            <person name="Avila-Pacheco J."/>
            <person name="Jiang X."/>
            <person name="Kearney S.M."/>
            <person name="Perrotta A.R."/>
            <person name="Berdy B."/>
            <person name="Zhao S."/>
            <person name="Lieberman T.D."/>
            <person name="Swanson P.K."/>
            <person name="Smith M."/>
            <person name="Roesemann S."/>
            <person name="Alexander J.E."/>
            <person name="Rich S.A."/>
            <person name="Livny J."/>
            <person name="Vlamakis H."/>
            <person name="Clish C."/>
            <person name="Bullock K."/>
            <person name="Deik A."/>
            <person name="Scott J."/>
            <person name="Pierce K.A."/>
            <person name="Xavier R.J."/>
            <person name="Alm E.J."/>
        </authorList>
    </citation>
    <scope>NUCLEOTIDE SEQUENCE</scope>
    <source>
        <strain evidence="6">BIOML-A12</strain>
    </source>
</reference>
<dbReference type="GO" id="GO:0005524">
    <property type="term" value="F:ATP binding"/>
    <property type="evidence" value="ECO:0007669"/>
    <property type="project" value="UniProtKB-KW"/>
</dbReference>
<gene>
    <name evidence="5" type="ORF">CIAN88_03065</name>
    <name evidence="6" type="ORF">GT664_03720</name>
</gene>
<sequence length="202" mass="23002">MIQLVNISIAFHNVSILRNVNMDIHRGDLIHITGSNGSGKSTLLKIIAGLLNADKGEVIIENNDIDIGALIENPAFIENESAEYNLKFLYDLKNSYDRKTVQSYMEYFDLTLEDKRAVKKYSVGMRQKLGIIQAIMENQNIILFDEPTRGLDNTSSNKFIELVKKLNSDKKTIIICAHDGVDEIPFNRKFTIDKEQLYECID</sequence>
<feature type="domain" description="ABC transporter" evidence="4">
    <location>
        <begin position="2"/>
        <end position="198"/>
    </location>
</feature>
<dbReference type="Gene3D" id="3.40.50.300">
    <property type="entry name" value="P-loop containing nucleotide triphosphate hydrolases"/>
    <property type="match status" value="1"/>
</dbReference>
<proteinExistence type="predicted"/>
<dbReference type="Proteomes" id="UP000604383">
    <property type="component" value="Unassembled WGS sequence"/>
</dbReference>
<dbReference type="PANTHER" id="PTHR42939">
    <property type="entry name" value="ABC TRANSPORTER ATP-BINDING PROTEIN ALBC-RELATED"/>
    <property type="match status" value="1"/>
</dbReference>
<evidence type="ECO:0000259" key="4">
    <source>
        <dbReference type="PROSITE" id="PS50893"/>
    </source>
</evidence>
<dbReference type="SUPFAM" id="SSF52540">
    <property type="entry name" value="P-loop containing nucleoside triphosphate hydrolases"/>
    <property type="match status" value="1"/>
</dbReference>
<dbReference type="CDD" id="cd03230">
    <property type="entry name" value="ABC_DR_subfamily_A"/>
    <property type="match status" value="1"/>
</dbReference>
<dbReference type="PROSITE" id="PS50893">
    <property type="entry name" value="ABC_TRANSPORTER_2"/>
    <property type="match status" value="1"/>
</dbReference>
<reference evidence="5 7" key="1">
    <citation type="submission" date="2014-08" db="EMBL/GenBank/DDBJ databases">
        <title>Clostridium innocuum, an unnegligible vancomycin-resistant pathogen causing extra-intestinal infections.</title>
        <authorList>
            <person name="Feng Y."/>
            <person name="Chiu C.-H."/>
        </authorList>
    </citation>
    <scope>NUCLEOTIDE SEQUENCE [LARGE SCALE GENOMIC DNA]</scope>
    <source>
        <strain evidence="5 7">AN88</strain>
    </source>
</reference>
<protein>
    <submittedName>
        <fullName evidence="6">ATP-binding cassette domain-containing protein</fullName>
    </submittedName>
    <submittedName>
        <fullName evidence="5">Sodium ABC transporter ATP-binding protein</fullName>
    </submittedName>
</protein>
<evidence type="ECO:0000256" key="3">
    <source>
        <dbReference type="ARBA" id="ARBA00022840"/>
    </source>
</evidence>
<accession>A0A099IAL6</accession>
<dbReference type="Proteomes" id="UP000030008">
    <property type="component" value="Unassembled WGS sequence"/>
</dbReference>
<dbReference type="InterPro" id="IPR017871">
    <property type="entry name" value="ABC_transporter-like_CS"/>
</dbReference>
<dbReference type="GO" id="GO:0016887">
    <property type="term" value="F:ATP hydrolysis activity"/>
    <property type="evidence" value="ECO:0007669"/>
    <property type="project" value="InterPro"/>
</dbReference>
<dbReference type="InterPro" id="IPR003593">
    <property type="entry name" value="AAA+_ATPase"/>
</dbReference>
<evidence type="ECO:0000256" key="1">
    <source>
        <dbReference type="ARBA" id="ARBA00022448"/>
    </source>
</evidence>
<keyword evidence="2" id="KW-0547">Nucleotide-binding</keyword>
<dbReference type="InterPro" id="IPR003439">
    <property type="entry name" value="ABC_transporter-like_ATP-bd"/>
</dbReference>
<dbReference type="EMBL" id="JQIF01000014">
    <property type="protein sequence ID" value="KGJ54621.1"/>
    <property type="molecule type" value="Genomic_DNA"/>
</dbReference>
<dbReference type="PANTHER" id="PTHR42939:SF1">
    <property type="entry name" value="ABC TRANSPORTER ATP-BINDING PROTEIN ALBC-RELATED"/>
    <property type="match status" value="1"/>
</dbReference>
<dbReference type="SMART" id="SM00382">
    <property type="entry name" value="AAA"/>
    <property type="match status" value="1"/>
</dbReference>
<dbReference type="InterPro" id="IPR051782">
    <property type="entry name" value="ABC_Transporter_VariousFunc"/>
</dbReference>
<evidence type="ECO:0000313" key="5">
    <source>
        <dbReference type="EMBL" id="KGJ54621.1"/>
    </source>
</evidence>